<proteinExistence type="predicted"/>
<sequence length="149" mass="15428">MSGERSLGDILGEALKSRSSRSPIHDAGRGDSDSLRSLASEHHNSGLDLTGLGRIAELGQALSFARLAAVDGTPDDLRAIVYLYGQLAGECRALGDAAAADTYEGQGYLLAEIMAEEGDEDMASMVVASAAAVSPGAHKTAKKLREAIV</sequence>
<keyword evidence="3" id="KW-1185">Reference proteome</keyword>
<name>A0A418NCV4_9SPHN</name>
<reference evidence="2 3" key="1">
    <citation type="submission" date="2018-08" db="EMBL/GenBank/DDBJ databases">
        <title>Altererythrobacter sp.Ery1 and Ery12, the genome sequencing of novel strains in genus Alterythrobacter.</title>
        <authorList>
            <person name="Cheng H."/>
            <person name="Wu Y.-H."/>
            <person name="Fang C."/>
            <person name="Xu X.-W."/>
        </authorList>
    </citation>
    <scope>NUCLEOTIDE SEQUENCE [LARGE SCALE GENOMIC DNA]</scope>
    <source>
        <strain evidence="2 3">Ery1</strain>
    </source>
</reference>
<feature type="compositionally biased region" description="Basic and acidic residues" evidence="1">
    <location>
        <begin position="23"/>
        <end position="38"/>
    </location>
</feature>
<protein>
    <submittedName>
        <fullName evidence="2">Uncharacterized protein</fullName>
    </submittedName>
</protein>
<evidence type="ECO:0000313" key="3">
    <source>
        <dbReference type="Proteomes" id="UP000285092"/>
    </source>
</evidence>
<evidence type="ECO:0000256" key="1">
    <source>
        <dbReference type="SAM" id="MobiDB-lite"/>
    </source>
</evidence>
<gene>
    <name evidence="2" type="ORF">D2V04_15115</name>
</gene>
<feature type="region of interest" description="Disordered" evidence="1">
    <location>
        <begin position="1"/>
        <end position="38"/>
    </location>
</feature>
<dbReference type="AlphaFoldDB" id="A0A418NCV4"/>
<evidence type="ECO:0000313" key="2">
    <source>
        <dbReference type="EMBL" id="RIV75621.1"/>
    </source>
</evidence>
<dbReference type="RefSeq" id="WP_119514547.1">
    <property type="nucleotide sequence ID" value="NZ_QXFK01000019.1"/>
</dbReference>
<accession>A0A418NCV4</accession>
<dbReference type="EMBL" id="QXFK01000019">
    <property type="protein sequence ID" value="RIV75621.1"/>
    <property type="molecule type" value="Genomic_DNA"/>
</dbReference>
<organism evidence="2 3">
    <name type="scientific">Pelagerythrobacter aerophilus</name>
    <dbReference type="NCBI Taxonomy" id="2306995"/>
    <lineage>
        <taxon>Bacteria</taxon>
        <taxon>Pseudomonadati</taxon>
        <taxon>Pseudomonadota</taxon>
        <taxon>Alphaproteobacteria</taxon>
        <taxon>Sphingomonadales</taxon>
        <taxon>Erythrobacteraceae</taxon>
        <taxon>Pelagerythrobacter</taxon>
    </lineage>
</organism>
<comment type="caution">
    <text evidence="2">The sequence shown here is derived from an EMBL/GenBank/DDBJ whole genome shotgun (WGS) entry which is preliminary data.</text>
</comment>
<dbReference type="Proteomes" id="UP000285092">
    <property type="component" value="Unassembled WGS sequence"/>
</dbReference>